<evidence type="ECO:0000256" key="10">
    <source>
        <dbReference type="ARBA" id="ARBA00048975"/>
    </source>
</evidence>
<keyword evidence="9 11" id="KW-0443">Lipid metabolism</keyword>
<keyword evidence="5 11" id="KW-0444">Lipid biosynthesis</keyword>
<evidence type="ECO:0000256" key="2">
    <source>
        <dbReference type="ARBA" id="ARBA00007868"/>
    </source>
</evidence>
<evidence type="ECO:0000256" key="1">
    <source>
        <dbReference type="ARBA" id="ARBA00002056"/>
    </source>
</evidence>
<evidence type="ECO:0000256" key="5">
    <source>
        <dbReference type="ARBA" id="ARBA00022516"/>
    </source>
</evidence>
<evidence type="ECO:0000256" key="11">
    <source>
        <dbReference type="HAMAP-Rule" id="MF_00392"/>
    </source>
</evidence>
<dbReference type="AlphaFoldDB" id="A0A140E4H6"/>
<dbReference type="SUPFAM" id="SSF53756">
    <property type="entry name" value="UDP-Glycosyltransferase/glycogen phosphorylase"/>
    <property type="match status" value="1"/>
</dbReference>
<gene>
    <name evidence="11" type="primary">lpxB</name>
    <name evidence="12" type="ORF">JT25_002155</name>
</gene>
<evidence type="ECO:0000256" key="8">
    <source>
        <dbReference type="ARBA" id="ARBA00022679"/>
    </source>
</evidence>
<dbReference type="STRING" id="1538553.JT25_002155"/>
<dbReference type="Gene3D" id="3.40.50.2000">
    <property type="entry name" value="Glycogen Phosphorylase B"/>
    <property type="match status" value="1"/>
</dbReference>
<reference evidence="12 13" key="1">
    <citation type="journal article" date="2015" name="Environ. Microbiol.">
        <title>Methane oxidation coupled to nitrate reduction under hypoxia by the Gammaproteobacterium Methylomonas denitrificans, sp. nov. type strain FJG1.</title>
        <authorList>
            <person name="Kits K.D."/>
            <person name="Klotz M.G."/>
            <person name="Stein L.Y."/>
        </authorList>
    </citation>
    <scope>NUCLEOTIDE SEQUENCE [LARGE SCALE GENOMIC DNA]</scope>
    <source>
        <strain evidence="12 13">FJG1</strain>
    </source>
</reference>
<dbReference type="HAMAP" id="MF_00392">
    <property type="entry name" value="LpxB"/>
    <property type="match status" value="1"/>
</dbReference>
<evidence type="ECO:0000256" key="7">
    <source>
        <dbReference type="ARBA" id="ARBA00022676"/>
    </source>
</evidence>
<dbReference type="UniPathway" id="UPA00973"/>
<evidence type="ECO:0000256" key="9">
    <source>
        <dbReference type="ARBA" id="ARBA00023098"/>
    </source>
</evidence>
<name>A0A140E4H6_9GAMM</name>
<organism evidence="12 13">
    <name type="scientific">Methylomonas denitrificans</name>
    <dbReference type="NCBI Taxonomy" id="1538553"/>
    <lineage>
        <taxon>Bacteria</taxon>
        <taxon>Pseudomonadati</taxon>
        <taxon>Pseudomonadota</taxon>
        <taxon>Gammaproteobacteria</taxon>
        <taxon>Methylococcales</taxon>
        <taxon>Methylococcaceae</taxon>
        <taxon>Methylomonas</taxon>
    </lineage>
</organism>
<comment type="similarity">
    <text evidence="2 11">Belongs to the LpxB family.</text>
</comment>
<comment type="function">
    <text evidence="1 11">Condensation of UDP-2,3-diacylglucosamine and 2,3-diacylglucosamine-1-phosphate to form lipid A disaccharide, a precursor of lipid A, a phosphorylated glycolipid that anchors the lipopolysaccharide to the outer membrane of the cell.</text>
</comment>
<keyword evidence="13" id="KW-1185">Reference proteome</keyword>
<dbReference type="EMBL" id="CP014476">
    <property type="protein sequence ID" value="AMK75300.1"/>
    <property type="molecule type" value="Genomic_DNA"/>
</dbReference>
<evidence type="ECO:0000256" key="4">
    <source>
        <dbReference type="ARBA" id="ARBA00020902"/>
    </source>
</evidence>
<dbReference type="RefSeq" id="WP_036272082.1">
    <property type="nucleotide sequence ID" value="NZ_CP014476.1"/>
</dbReference>
<dbReference type="InterPro" id="IPR003835">
    <property type="entry name" value="Glyco_trans_19"/>
</dbReference>
<proteinExistence type="inferred from homology"/>
<evidence type="ECO:0000313" key="12">
    <source>
        <dbReference type="EMBL" id="AMK75300.1"/>
    </source>
</evidence>
<keyword evidence="8 11" id="KW-0808">Transferase</keyword>
<keyword evidence="6 11" id="KW-0441">Lipid A biosynthesis</keyword>
<dbReference type="GO" id="GO:0009245">
    <property type="term" value="P:lipid A biosynthetic process"/>
    <property type="evidence" value="ECO:0007669"/>
    <property type="project" value="UniProtKB-UniRule"/>
</dbReference>
<dbReference type="KEGG" id="mdn:JT25_002155"/>
<dbReference type="Pfam" id="PF02684">
    <property type="entry name" value="LpxB"/>
    <property type="match status" value="1"/>
</dbReference>
<accession>A0A140E4H6</accession>
<dbReference type="GO" id="GO:0008915">
    <property type="term" value="F:lipid-A-disaccharide synthase activity"/>
    <property type="evidence" value="ECO:0007669"/>
    <property type="project" value="UniProtKB-UniRule"/>
</dbReference>
<sequence>MTNQPAYTVLFSAGESSGDQHAANMFLELKRRCPAMRAIGMGGAKMRQAGIDVRYDSAGIGVIGLVEILKHYGEIRRALNLLKQIVTDEKPDLLVCVDYKEFNLKLARFAKSQGVKVLFYVSPQVWAWRPGRVVTYGKAIDMMAVIFPFETKYYEAENVPVRYVGHPSVDKVHPQRRKSEDLALFGLDSARPVIGILPGSRSNEIKSILPVMLAAAQKLAERRPELQFVLPQADSISDAELASHLNNCSVAIHIVKQQPYDAIQCCDAVMTTSGTASLEIALLGVPMVIVYRLAAFSYWLGKRLVKIPFIGLPNIIAGKAIVKELIQEQLTPENLATEILQLLADGDYRQRCITELQAVKHQLGDGGGSRNMAQLALEMLSGE</sequence>
<dbReference type="Proteomes" id="UP000030512">
    <property type="component" value="Chromosome"/>
</dbReference>
<dbReference type="GO" id="GO:0016020">
    <property type="term" value="C:membrane"/>
    <property type="evidence" value="ECO:0007669"/>
    <property type="project" value="GOC"/>
</dbReference>
<comment type="catalytic activity">
    <reaction evidence="10 11">
        <text>a lipid X + a UDP-2-N,3-O-bis[(3R)-3-hydroxyacyl]-alpha-D-glucosamine = a lipid A disaccharide + UDP + H(+)</text>
        <dbReference type="Rhea" id="RHEA:67828"/>
        <dbReference type="ChEBI" id="CHEBI:15378"/>
        <dbReference type="ChEBI" id="CHEBI:58223"/>
        <dbReference type="ChEBI" id="CHEBI:137748"/>
        <dbReference type="ChEBI" id="CHEBI:176338"/>
        <dbReference type="ChEBI" id="CHEBI:176343"/>
        <dbReference type="EC" id="2.4.1.182"/>
    </reaction>
</comment>
<dbReference type="EC" id="2.4.1.182" evidence="3 11"/>
<evidence type="ECO:0000313" key="13">
    <source>
        <dbReference type="Proteomes" id="UP000030512"/>
    </source>
</evidence>
<dbReference type="PANTHER" id="PTHR30372:SF4">
    <property type="entry name" value="LIPID-A-DISACCHARIDE SYNTHASE, MITOCHONDRIAL-RELATED"/>
    <property type="match status" value="1"/>
</dbReference>
<comment type="pathway">
    <text evidence="11">Bacterial outer membrane biogenesis; LPS lipid A biosynthesis.</text>
</comment>
<dbReference type="PANTHER" id="PTHR30372">
    <property type="entry name" value="LIPID-A-DISACCHARIDE SYNTHASE"/>
    <property type="match status" value="1"/>
</dbReference>
<dbReference type="OrthoDB" id="9801642at2"/>
<evidence type="ECO:0000256" key="3">
    <source>
        <dbReference type="ARBA" id="ARBA00012687"/>
    </source>
</evidence>
<protein>
    <recommendedName>
        <fullName evidence="4 11">Lipid-A-disaccharide synthase</fullName>
        <ecNumber evidence="3 11">2.4.1.182</ecNumber>
    </recommendedName>
</protein>
<dbReference type="GO" id="GO:0005543">
    <property type="term" value="F:phospholipid binding"/>
    <property type="evidence" value="ECO:0007669"/>
    <property type="project" value="TreeGrafter"/>
</dbReference>
<dbReference type="NCBIfam" id="TIGR00215">
    <property type="entry name" value="lpxB"/>
    <property type="match status" value="1"/>
</dbReference>
<evidence type="ECO:0000256" key="6">
    <source>
        <dbReference type="ARBA" id="ARBA00022556"/>
    </source>
</evidence>
<keyword evidence="7 11" id="KW-0328">Glycosyltransferase</keyword>